<dbReference type="EMBL" id="LFZW01000001">
    <property type="protein sequence ID" value="KMY51029.1"/>
    <property type="molecule type" value="Genomic_DNA"/>
</dbReference>
<accession>A0A0K9GWG6</accession>
<dbReference type="SUPFAM" id="SSF51126">
    <property type="entry name" value="Pectin lyase-like"/>
    <property type="match status" value="1"/>
</dbReference>
<sequence length="513" mass="56991">MTDALNFSEDCQNRDIVNIDCFGASPDLLNNSPAIQEAIDYCVANHHSKVVITGKKQYTLASPIVIKSNVHLEIDSTVTLIVKGNFQVFELQKDASITGGTIEIVDNSFNSSVIFLSGAQQIEIHNHTSISNINIMNRTNTYQGIAIHLACKKAWDFISFLKIHAIQITNFQTAIYLKTEQLQDISTPCWINANSFDSIFIDGCQYGIEIVGNSDLPYEISGNTFTGIQVQCRAQTKKVIRCSGAYNMFEGVIWDIYRMTAPPLVIEFSSISHHNYLFSNQLSTSILDLGLYNRCTSPHEESLPVSSPLALGKSHLVGNQDDILVNAHIRYAVRQLSGKAPYGGTLSNCFNLLDEQSVNYLDVPSSQPVIIELDFSKQPIQMLNCLGIYFGWNETPGRVLIEYQQSLNGPWTVAKNVPYNVGNTIISEVRAATLYKVRLTLSGYTQEHKRFRINRIFARSSLQQGASWLPTTGGTLYGDLELQTGKAVTLVSPNGGRWRVSINDQGQIITTKL</sequence>
<dbReference type="PATRIC" id="fig|1679170.3.peg.3884"/>
<protein>
    <submittedName>
        <fullName evidence="1">Uncharacterized protein</fullName>
    </submittedName>
</protein>
<dbReference type="InterPro" id="IPR012334">
    <property type="entry name" value="Pectin_lyas_fold"/>
</dbReference>
<dbReference type="RefSeq" id="WP_049682381.1">
    <property type="nucleotide sequence ID" value="NZ_LFZW01000001.1"/>
</dbReference>
<reference evidence="2" key="1">
    <citation type="submission" date="2015-07" db="EMBL/GenBank/DDBJ databases">
        <title>Genome sequencing project for genomic taxonomy and phylogenomics of Bacillus-like bacteria.</title>
        <authorList>
            <person name="Liu B."/>
            <person name="Wang J."/>
            <person name="Zhu Y."/>
            <person name="Liu G."/>
            <person name="Chen Q."/>
            <person name="Chen Z."/>
            <person name="Lan J."/>
            <person name="Che J."/>
            <person name="Ge C."/>
            <person name="Shi H."/>
            <person name="Pan Z."/>
            <person name="Liu X."/>
        </authorList>
    </citation>
    <scope>NUCLEOTIDE SEQUENCE [LARGE SCALE GENOMIC DNA]</scope>
    <source>
        <strain evidence="2">FJAT-27997</strain>
    </source>
</reference>
<keyword evidence="2" id="KW-1185">Reference proteome</keyword>
<dbReference type="STRING" id="1679170.AC625_17090"/>
<evidence type="ECO:0000313" key="1">
    <source>
        <dbReference type="EMBL" id="KMY51029.1"/>
    </source>
</evidence>
<evidence type="ECO:0000313" key="2">
    <source>
        <dbReference type="Proteomes" id="UP000037146"/>
    </source>
</evidence>
<gene>
    <name evidence="1" type="ORF">AC625_17090</name>
</gene>
<dbReference type="InterPro" id="IPR011050">
    <property type="entry name" value="Pectin_lyase_fold/virulence"/>
</dbReference>
<organism evidence="1 2">
    <name type="scientific">Peribacillus loiseleuriae</name>
    <dbReference type="NCBI Taxonomy" id="1679170"/>
    <lineage>
        <taxon>Bacteria</taxon>
        <taxon>Bacillati</taxon>
        <taxon>Bacillota</taxon>
        <taxon>Bacilli</taxon>
        <taxon>Bacillales</taxon>
        <taxon>Bacillaceae</taxon>
        <taxon>Peribacillus</taxon>
    </lineage>
</organism>
<proteinExistence type="predicted"/>
<dbReference type="AlphaFoldDB" id="A0A0K9GWG6"/>
<dbReference type="Proteomes" id="UP000037146">
    <property type="component" value="Unassembled WGS sequence"/>
</dbReference>
<dbReference type="Gene3D" id="2.160.20.10">
    <property type="entry name" value="Single-stranded right-handed beta-helix, Pectin lyase-like"/>
    <property type="match status" value="1"/>
</dbReference>
<comment type="caution">
    <text evidence="1">The sequence shown here is derived from an EMBL/GenBank/DDBJ whole genome shotgun (WGS) entry which is preliminary data.</text>
</comment>
<dbReference type="OrthoDB" id="2908560at2"/>
<name>A0A0K9GWG6_9BACI</name>